<dbReference type="InterPro" id="IPR036390">
    <property type="entry name" value="WH_DNA-bd_sf"/>
</dbReference>
<dbReference type="GO" id="GO:0004674">
    <property type="term" value="F:protein serine/threonine kinase activity"/>
    <property type="evidence" value="ECO:0007669"/>
    <property type="project" value="UniProtKB-KW"/>
</dbReference>
<dbReference type="InterPro" id="IPR036388">
    <property type="entry name" value="WH-like_DNA-bd_sf"/>
</dbReference>
<dbReference type="PROSITE" id="PS01245">
    <property type="entry name" value="RIO1"/>
    <property type="match status" value="1"/>
</dbReference>
<keyword evidence="7" id="KW-0547">Nucleotide-binding</keyword>
<dbReference type="InterPro" id="IPR018935">
    <property type="entry name" value="RIO_kinase_CS"/>
</dbReference>
<dbReference type="GO" id="GO:0030490">
    <property type="term" value="P:maturation of SSU-rRNA"/>
    <property type="evidence" value="ECO:0007669"/>
    <property type="project" value="TreeGrafter"/>
</dbReference>
<evidence type="ECO:0000256" key="10">
    <source>
        <dbReference type="ARBA" id="ARBA00022842"/>
    </source>
</evidence>
<evidence type="ECO:0000256" key="12">
    <source>
        <dbReference type="ARBA" id="ARBA00048679"/>
    </source>
</evidence>
<dbReference type="InterPro" id="IPR015285">
    <property type="entry name" value="RIO2_wHTH_N"/>
</dbReference>
<dbReference type="Pfam" id="PF09202">
    <property type="entry name" value="Rio2_N"/>
    <property type="match status" value="1"/>
</dbReference>
<name>A0A133U474_9EURY</name>
<evidence type="ECO:0000259" key="13">
    <source>
        <dbReference type="SMART" id="SM00090"/>
    </source>
</evidence>
<dbReference type="InterPro" id="IPR011009">
    <property type="entry name" value="Kinase-like_dom_sf"/>
</dbReference>
<reference evidence="14 15" key="1">
    <citation type="journal article" date="2016" name="Sci. Rep.">
        <title>Metabolic traits of an uncultured archaeal lineage -MSBL1- from brine pools of the Red Sea.</title>
        <authorList>
            <person name="Mwirichia R."/>
            <person name="Alam I."/>
            <person name="Rashid M."/>
            <person name="Vinu M."/>
            <person name="Ba-Alawi W."/>
            <person name="Anthony Kamau A."/>
            <person name="Kamanda Ngugi D."/>
            <person name="Goker M."/>
            <person name="Klenk H.P."/>
            <person name="Bajic V."/>
            <person name="Stingl U."/>
        </authorList>
    </citation>
    <scope>NUCLEOTIDE SEQUENCE [LARGE SCALE GENOMIC DNA]</scope>
    <source>
        <strain evidence="14">SCGC-AAA259A05</strain>
    </source>
</reference>
<dbReference type="Gene3D" id="1.10.10.10">
    <property type="entry name" value="Winged helix-like DNA-binding domain superfamily/Winged helix DNA-binding domain"/>
    <property type="match status" value="1"/>
</dbReference>
<keyword evidence="4" id="KW-0723">Serine/threonine-protein kinase</keyword>
<organism evidence="14 15">
    <name type="scientific">candidate division MSBL1 archaeon SCGC-AAA259A05</name>
    <dbReference type="NCBI Taxonomy" id="1698259"/>
    <lineage>
        <taxon>Archaea</taxon>
        <taxon>Methanobacteriati</taxon>
        <taxon>Methanobacteriota</taxon>
        <taxon>candidate division MSBL1</taxon>
    </lineage>
</organism>
<gene>
    <name evidence="14" type="ORF">AKJ57_06020</name>
</gene>
<keyword evidence="6" id="KW-0479">Metal-binding</keyword>
<evidence type="ECO:0000256" key="5">
    <source>
        <dbReference type="ARBA" id="ARBA00022679"/>
    </source>
</evidence>
<dbReference type="PANTHER" id="PTHR45852:SF1">
    <property type="entry name" value="SERINE_THREONINE-PROTEIN KINASE RIO2"/>
    <property type="match status" value="1"/>
</dbReference>
<comment type="similarity">
    <text evidence="2">Belongs to the protein kinase superfamily. RIO-type Ser/Thr kinase family.</text>
</comment>
<dbReference type="GO" id="GO:0005524">
    <property type="term" value="F:ATP binding"/>
    <property type="evidence" value="ECO:0007669"/>
    <property type="project" value="UniProtKB-KW"/>
</dbReference>
<proteinExistence type="inferred from homology"/>
<comment type="caution">
    <text evidence="14">The sequence shown here is derived from an EMBL/GenBank/DDBJ whole genome shotgun (WGS) entry which is preliminary data.</text>
</comment>
<evidence type="ECO:0000313" key="15">
    <source>
        <dbReference type="Proteomes" id="UP000070163"/>
    </source>
</evidence>
<dbReference type="InterPro" id="IPR018934">
    <property type="entry name" value="RIO_dom"/>
</dbReference>
<comment type="catalytic activity">
    <reaction evidence="12">
        <text>L-seryl-[protein] + ATP = O-phospho-L-seryl-[protein] + ADP + H(+)</text>
        <dbReference type="Rhea" id="RHEA:17989"/>
        <dbReference type="Rhea" id="RHEA-COMP:9863"/>
        <dbReference type="Rhea" id="RHEA-COMP:11604"/>
        <dbReference type="ChEBI" id="CHEBI:15378"/>
        <dbReference type="ChEBI" id="CHEBI:29999"/>
        <dbReference type="ChEBI" id="CHEBI:30616"/>
        <dbReference type="ChEBI" id="CHEBI:83421"/>
        <dbReference type="ChEBI" id="CHEBI:456216"/>
        <dbReference type="EC" id="2.7.11.1"/>
    </reaction>
</comment>
<dbReference type="Gene3D" id="1.10.510.10">
    <property type="entry name" value="Transferase(Phosphotransferase) domain 1"/>
    <property type="match status" value="1"/>
</dbReference>
<dbReference type="CDD" id="cd05144">
    <property type="entry name" value="RIO2_C"/>
    <property type="match status" value="1"/>
</dbReference>
<dbReference type="Proteomes" id="UP000070163">
    <property type="component" value="Unassembled WGS sequence"/>
</dbReference>
<dbReference type="SUPFAM" id="SSF56112">
    <property type="entry name" value="Protein kinase-like (PK-like)"/>
    <property type="match status" value="1"/>
</dbReference>
<dbReference type="PANTHER" id="PTHR45852">
    <property type="entry name" value="SER/THR-PROTEIN KINASE RIO2"/>
    <property type="match status" value="1"/>
</dbReference>
<evidence type="ECO:0000256" key="6">
    <source>
        <dbReference type="ARBA" id="ARBA00022723"/>
    </source>
</evidence>
<evidence type="ECO:0000256" key="1">
    <source>
        <dbReference type="ARBA" id="ARBA00001946"/>
    </source>
</evidence>
<keyword evidence="8" id="KW-0418">Kinase</keyword>
<evidence type="ECO:0000313" key="14">
    <source>
        <dbReference type="EMBL" id="KXA88978.1"/>
    </source>
</evidence>
<dbReference type="SUPFAM" id="SSF46785">
    <property type="entry name" value="Winged helix' DNA-binding domain"/>
    <property type="match status" value="1"/>
</dbReference>
<evidence type="ECO:0000256" key="9">
    <source>
        <dbReference type="ARBA" id="ARBA00022840"/>
    </source>
</evidence>
<accession>A0A133U474</accession>
<comment type="catalytic activity">
    <reaction evidence="11">
        <text>L-threonyl-[protein] + ATP = O-phospho-L-threonyl-[protein] + ADP + H(+)</text>
        <dbReference type="Rhea" id="RHEA:46608"/>
        <dbReference type="Rhea" id="RHEA-COMP:11060"/>
        <dbReference type="Rhea" id="RHEA-COMP:11605"/>
        <dbReference type="ChEBI" id="CHEBI:15378"/>
        <dbReference type="ChEBI" id="CHEBI:30013"/>
        <dbReference type="ChEBI" id="CHEBI:30616"/>
        <dbReference type="ChEBI" id="CHEBI:61977"/>
        <dbReference type="ChEBI" id="CHEBI:456216"/>
        <dbReference type="EC" id="2.7.11.1"/>
    </reaction>
</comment>
<evidence type="ECO:0000256" key="8">
    <source>
        <dbReference type="ARBA" id="ARBA00022777"/>
    </source>
</evidence>
<protein>
    <recommendedName>
        <fullName evidence="3">non-specific serine/threonine protein kinase</fullName>
        <ecNumber evidence="3">2.7.11.1</ecNumber>
    </recommendedName>
</protein>
<sequence>MTLQAIEIFHDVEEGDVEFLSELERAATRFEWIPEDRLAEISNLPEQDVEYRLDRLDKFELIEKGIPKYEGYRILPAGYDILAIKKLVKDDVLEAFGRVRGLGKEADIYDALTPDEERVAAKFNRLGLSFTNLKKKRPYIPKHGWIDASKDSAKREFEALGKLHPKVEVPKPIAYNRHVLVMGFIAGEELVDVEDIDFPEPVLEEIFRNVNESYQAGIIHGDLSEYNIIIKPNGEIMIIDWPQWEPITHPRADELLERDIKNVLGFFRRKFGVEKKFEKVLKNIKG</sequence>
<comment type="cofactor">
    <cofactor evidence="1">
        <name>Mg(2+)</name>
        <dbReference type="ChEBI" id="CHEBI:18420"/>
    </cofactor>
</comment>
<dbReference type="GO" id="GO:0046872">
    <property type="term" value="F:metal ion binding"/>
    <property type="evidence" value="ECO:0007669"/>
    <property type="project" value="UniProtKB-KW"/>
</dbReference>
<dbReference type="GO" id="GO:0005829">
    <property type="term" value="C:cytosol"/>
    <property type="evidence" value="ECO:0007669"/>
    <property type="project" value="TreeGrafter"/>
</dbReference>
<dbReference type="PATRIC" id="fig|1698259.3.peg.166"/>
<dbReference type="AlphaFoldDB" id="A0A133U474"/>
<dbReference type="Pfam" id="PF01163">
    <property type="entry name" value="RIO1"/>
    <property type="match status" value="1"/>
</dbReference>
<dbReference type="EMBL" id="LHXJ01000107">
    <property type="protein sequence ID" value="KXA88978.1"/>
    <property type="molecule type" value="Genomic_DNA"/>
</dbReference>
<keyword evidence="5" id="KW-0808">Transferase</keyword>
<evidence type="ECO:0000256" key="7">
    <source>
        <dbReference type="ARBA" id="ARBA00022741"/>
    </source>
</evidence>
<evidence type="ECO:0000256" key="4">
    <source>
        <dbReference type="ARBA" id="ARBA00022527"/>
    </source>
</evidence>
<feature type="domain" description="RIO kinase" evidence="13">
    <location>
        <begin position="65"/>
        <end position="286"/>
    </location>
</feature>
<keyword evidence="9" id="KW-0067">ATP-binding</keyword>
<dbReference type="InterPro" id="IPR030484">
    <property type="entry name" value="Rio2"/>
</dbReference>
<dbReference type="SMART" id="SM00090">
    <property type="entry name" value="RIO"/>
    <property type="match status" value="1"/>
</dbReference>
<evidence type="ECO:0000256" key="2">
    <source>
        <dbReference type="ARBA" id="ARBA00009196"/>
    </source>
</evidence>
<dbReference type="GO" id="GO:0030688">
    <property type="term" value="C:preribosome, small subunit precursor"/>
    <property type="evidence" value="ECO:0007669"/>
    <property type="project" value="TreeGrafter"/>
</dbReference>
<evidence type="ECO:0000256" key="11">
    <source>
        <dbReference type="ARBA" id="ARBA00047899"/>
    </source>
</evidence>
<dbReference type="EC" id="2.7.11.1" evidence="3"/>
<evidence type="ECO:0000256" key="3">
    <source>
        <dbReference type="ARBA" id="ARBA00012513"/>
    </source>
</evidence>
<keyword evidence="10" id="KW-0460">Magnesium</keyword>
<dbReference type="InterPro" id="IPR000687">
    <property type="entry name" value="RIO_kinase"/>
</dbReference>
<keyword evidence="15" id="KW-1185">Reference proteome</keyword>
<dbReference type="Gene3D" id="3.30.200.20">
    <property type="entry name" value="Phosphorylase Kinase, domain 1"/>
    <property type="match status" value="1"/>
</dbReference>